<name>A0A7M5X8Z9_9CNID</name>
<evidence type="ECO:0000313" key="4">
    <source>
        <dbReference type="EnsemblMetazoa" id="CLYHEMP019464.1"/>
    </source>
</evidence>
<dbReference type="NCBIfam" id="NF040941">
    <property type="entry name" value="GGGWT_bact"/>
    <property type="match status" value="1"/>
</dbReference>
<feature type="chain" id="PRO_5029506242" description="Fibrinogen C-terminal domain-containing protein" evidence="1">
    <location>
        <begin position="19"/>
        <end position="846"/>
    </location>
</feature>
<dbReference type="GeneID" id="136815723"/>
<organism evidence="4 5">
    <name type="scientific">Clytia hemisphaerica</name>
    <dbReference type="NCBI Taxonomy" id="252671"/>
    <lineage>
        <taxon>Eukaryota</taxon>
        <taxon>Metazoa</taxon>
        <taxon>Cnidaria</taxon>
        <taxon>Hydrozoa</taxon>
        <taxon>Hydroidolina</taxon>
        <taxon>Leptothecata</taxon>
        <taxon>Obeliida</taxon>
        <taxon>Clytiidae</taxon>
        <taxon>Clytia</taxon>
    </lineage>
</organism>
<dbReference type="Pfam" id="PF00024">
    <property type="entry name" value="PAN_1"/>
    <property type="match status" value="1"/>
</dbReference>
<dbReference type="Gene3D" id="3.90.215.10">
    <property type="entry name" value="Gamma Fibrinogen, chain A, domain 1"/>
    <property type="match status" value="1"/>
</dbReference>
<feature type="signal peptide" evidence="1">
    <location>
        <begin position="1"/>
        <end position="18"/>
    </location>
</feature>
<dbReference type="PROSITE" id="PS51406">
    <property type="entry name" value="FIBRINOGEN_C_2"/>
    <property type="match status" value="1"/>
</dbReference>
<dbReference type="RefSeq" id="XP_066928268.1">
    <property type="nucleotide sequence ID" value="XM_067072167.1"/>
</dbReference>
<dbReference type="InterPro" id="IPR002181">
    <property type="entry name" value="Fibrinogen_a/b/g_C_dom"/>
</dbReference>
<dbReference type="Proteomes" id="UP000594262">
    <property type="component" value="Unplaced"/>
</dbReference>
<keyword evidence="5" id="KW-1185">Reference proteome</keyword>
<accession>A0A7M5X8Z9</accession>
<protein>
    <recommendedName>
        <fullName evidence="6">Fibrinogen C-terminal domain-containing protein</fullName>
    </recommendedName>
</protein>
<feature type="domain" description="Fibrinogen C-terminal" evidence="3">
    <location>
        <begin position="620"/>
        <end position="669"/>
    </location>
</feature>
<dbReference type="EnsemblMetazoa" id="CLYHEMT019464.1">
    <property type="protein sequence ID" value="CLYHEMP019464.1"/>
    <property type="gene ID" value="CLYHEMG019464"/>
</dbReference>
<dbReference type="SUPFAM" id="SSF49899">
    <property type="entry name" value="Concanavalin A-like lectins/glucanases"/>
    <property type="match status" value="1"/>
</dbReference>
<dbReference type="PROSITE" id="PS50948">
    <property type="entry name" value="PAN"/>
    <property type="match status" value="1"/>
</dbReference>
<dbReference type="OrthoDB" id="6037059at2759"/>
<evidence type="ECO:0000313" key="5">
    <source>
        <dbReference type="Proteomes" id="UP000594262"/>
    </source>
</evidence>
<keyword evidence="1" id="KW-0732">Signal</keyword>
<dbReference type="InterPro" id="IPR013320">
    <property type="entry name" value="ConA-like_dom_sf"/>
</dbReference>
<evidence type="ECO:0008006" key="6">
    <source>
        <dbReference type="Google" id="ProtNLM"/>
    </source>
</evidence>
<dbReference type="InterPro" id="IPR036056">
    <property type="entry name" value="Fibrinogen-like_C"/>
</dbReference>
<dbReference type="InterPro" id="IPR003609">
    <property type="entry name" value="Pan_app"/>
</dbReference>
<dbReference type="SUPFAM" id="SSF57414">
    <property type="entry name" value="Hairpin loop containing domain-like"/>
    <property type="match status" value="1"/>
</dbReference>
<reference evidence="4" key="1">
    <citation type="submission" date="2021-01" db="UniProtKB">
        <authorList>
            <consortium name="EnsemblMetazoa"/>
        </authorList>
    </citation>
    <scope>IDENTIFICATION</scope>
</reference>
<evidence type="ECO:0000259" key="3">
    <source>
        <dbReference type="PROSITE" id="PS51406"/>
    </source>
</evidence>
<evidence type="ECO:0000256" key="1">
    <source>
        <dbReference type="SAM" id="SignalP"/>
    </source>
</evidence>
<dbReference type="SUPFAM" id="SSF56496">
    <property type="entry name" value="Fibrinogen C-terminal domain-like"/>
    <property type="match status" value="1"/>
</dbReference>
<sequence length="846" mass="97806">MLLTQVFIFLHFYNQVLSQALSRSFRRQKATFYENAPLGQCLKHANNPPLASIHNQALQSLCAEKCLAHAQCLSVVYFADSDLCHLYDVDLRTLQAEDFYYKDSCVYMDTIFRDICNELNSCYPYRCFSHGFYRSDCMANLYFSNELINTDYPNTKLVKMYGHDDFALVYDSAAKNLRLIDIYGFVDQGIRKTDTPMDLVQIERRSNSFKDFVFLTSEGKIQNHVVFRQSANLYPNQPFLCVYISLLPTKHEYLCIKKEDNFLYKINAQTGTSEAMQGGQLTGAQQHKGKLYATRKGECPVYVREGNNWVTYAGTKNLCVNGKFHIASNGEVYAQLGNDSHVFQWTGKETKWIDVSHQACHSFDIENQFICVTPAGAILKHDDFVPQPDLHFPFKHQNGTRIPYGRGTDDNGKQYVDLTASLNDAEIGIDQFGKGYVLAATYERVVLGKFDESNFRHPLGRAFTVVFWLRMVLLEGVNFSPFHAVKMFAGVEQGVHVHIFQHVSTSHQFEIRFLVQKNPPGFTYIYQFYDKEPFRYWTHIAVVHDGHDDGFDEYRLLINGTQLGARAAGTTFYNYEMDAAVLNGKGAYISDIAVWDLPLHNHQINRIITSDMENDEWRRDMNFVTARSCEELQRQQPYTISGYYWVFFDNEYRPVWCDMKTDGGGWTRISYLNGKAIKDKMYTIIKENLDQSTAEEGTNFWLSQKFIDQYYNIYPFQQIRFVCERIHNEFPRMDFATPLSRADDVINYFVKKDVNNLPITNDRIKSCDIEVLETDQSYLSNDDFDCSKFTDRYLGKPGDGSDRLYHVLFSYDVPNKGKYDPYNGICQTGAGSSTTTNDRKFQIYVR</sequence>
<feature type="domain" description="Apple" evidence="2">
    <location>
        <begin position="41"/>
        <end position="105"/>
    </location>
</feature>
<evidence type="ECO:0000259" key="2">
    <source>
        <dbReference type="PROSITE" id="PS50948"/>
    </source>
</evidence>
<dbReference type="Gene3D" id="2.60.120.200">
    <property type="match status" value="1"/>
</dbReference>
<proteinExistence type="predicted"/>
<dbReference type="AlphaFoldDB" id="A0A7M5X8Z9"/>
<dbReference type="InterPro" id="IPR014716">
    <property type="entry name" value="Fibrinogen_a/b/g_C_1"/>
</dbReference>